<sequence length="1405" mass="148672">MKPTLLFRNVLKNTFYVLLLLCASFSVSAQCPTIPVTNPSPICDASGLTFNDLMNAPYNFVTDEGDGVVWYDALTGGNSFNLTELVQERTYYVDDIFGSCSGSRESITIDFTVDPTGRVLDRIYCSNVSPTIQDYIDEVLTTSIPLGGSVEVYYPSAPPNPHTLANPTDVLPPFATNVLIAFVDNLSCKSQFEYGQIFVISAPQDPTPTSPQEFCASANPTIADLDTGTLATNINWYQNLDGFGNPILPSLPQSTPLVDGNTYYVQIDDIFCDSNPIPVIVNIDAQVDAGTSAIMPPYCEDDIPTTAPFNLFDELGGFPQTTGNWTSSTSLAITNDHLGTVDISTLIAGTHVFTYTIPSNGVCPPGISTVSIIIYETLTSGTPSTITNPTTFCEAGLPAAFDLTTLLNGDEDPNGQWRLGTLSTDPIVTSPIDLTTGTFTPATYNFTYTQNVLTPCPEESTTVQVVVLADPNAGTAINDTFCENDLATNSPYSLFDALDGSQDNNLGTWTDATNAIITNPIDITGLTLAGSPYTFNYTIDNGTCSDTEAITLTVLPAPESGTPIATFPEFCEGTVQTVNLFDLLTGEDPTGTWNDDDTSGALSGNEVTIGGLVFGTYDFTFDVDAIGGCDDTNVTVSIIINPLPNTGTPIPAIYCENDLGPTPTSLNLFDQLTGETGGGVWTDDNTTGALTGSNLDLTALAIGSYNFTYIITDVNTCTNSSIVTVTINDAPESGTPVMPFSEFCVVDITAAQTVNLFDLLTDEDPTGTWSDDDASGALSINTVTIDGLAPGTYNFTYDVTNIGTCDDVDVTVSITINDTPVPTTNATQEFCDVATVGDLVATGTTIQWYDDATGGTALVGTVALIDGENYFATDTDAVTGCESSTRTEVTVTIHQSPNAGIAVNPGILECNDTTIDLFDGLDGTQDGGGIWYEGPDNTGAVVVTPTTYDVTGFSANSYEFTYYVTASSPCVDDSTTITVTIEEPLSAGTSNGDPTFCSTDGIFDLDSNLTGASPGGEWTFNSAVITNQFDPAIGQSGTYTYTTSNACGNSSTSFDISVTPAPNAGTSAPVLICVIDGPTDLFAFLGSADTGGTWSPALTSGTGVFDPLADTDGVYTYTVTANSPCATNATADITVTVSDIIPPVVNNATMTFCLVDNPTVADLDAALTVTGAITWYEDATLTTQLNTTDTLVDGEDYYATQRNASGCESSISVQVDVIVNDTPTPTILNPSVEYCINDGPTINDLTLNIAEYNASTDNIIWYDEETNGATISSSSILNHDTTYYAVLVDAITGCESSVRLELTTDLTSCGKLVLPDGFSPNGDGTNDTYDFDNLHILYPDFVIEIFNRHGNIVYKGNANTPRFDGISNQSRTLGSGDLPVGVYFYIFNFNDGENKPEQGRLYLSR</sequence>
<dbReference type="InterPro" id="IPR044023">
    <property type="entry name" value="Ig_7"/>
</dbReference>
<feature type="signal peptide" evidence="1">
    <location>
        <begin position="1"/>
        <end position="29"/>
    </location>
</feature>
<dbReference type="NCBIfam" id="TIGR04131">
    <property type="entry name" value="Bac_Flav_CTERM"/>
    <property type="match status" value="1"/>
</dbReference>
<dbReference type="Proteomes" id="UP001176806">
    <property type="component" value="Unassembled WGS sequence"/>
</dbReference>
<evidence type="ECO:0000313" key="3">
    <source>
        <dbReference type="EMBL" id="MDO5974659.1"/>
    </source>
</evidence>
<dbReference type="Pfam" id="PF19081">
    <property type="entry name" value="Ig_7"/>
    <property type="match status" value="1"/>
</dbReference>
<feature type="domain" description="Ig-like" evidence="2">
    <location>
        <begin position="822"/>
        <end position="893"/>
    </location>
</feature>
<dbReference type="Pfam" id="PF13585">
    <property type="entry name" value="CHU_C"/>
    <property type="match status" value="1"/>
</dbReference>
<reference evidence="3" key="1">
    <citation type="submission" date="2023-07" db="EMBL/GenBank/DDBJ databases">
        <title>Two novel species in the genus Flavivirga.</title>
        <authorList>
            <person name="Kwon K."/>
        </authorList>
    </citation>
    <scope>NUCLEOTIDE SEQUENCE</scope>
    <source>
        <strain evidence="3">KACC 14158</strain>
    </source>
</reference>
<evidence type="ECO:0000256" key="1">
    <source>
        <dbReference type="SAM" id="SignalP"/>
    </source>
</evidence>
<protein>
    <submittedName>
        <fullName evidence="3">Gliding motility-associated C-terminal domain-containing protein</fullName>
    </submittedName>
</protein>
<dbReference type="RefSeq" id="WP_303301790.1">
    <property type="nucleotide sequence ID" value="NZ_BAABDA010000050.1"/>
</dbReference>
<comment type="caution">
    <text evidence="3">The sequence shown here is derived from an EMBL/GenBank/DDBJ whole genome shotgun (WGS) entry which is preliminary data.</text>
</comment>
<evidence type="ECO:0000313" key="4">
    <source>
        <dbReference type="Proteomes" id="UP001176806"/>
    </source>
</evidence>
<evidence type="ECO:0000259" key="2">
    <source>
        <dbReference type="Pfam" id="PF19081"/>
    </source>
</evidence>
<accession>A0ABT8WNB9</accession>
<keyword evidence="4" id="KW-1185">Reference proteome</keyword>
<keyword evidence="1" id="KW-0732">Signal</keyword>
<name>A0ABT8WNB9_9FLAO</name>
<organism evidence="3 4">
    <name type="scientific">Flavivirga jejuensis</name>
    <dbReference type="NCBI Taxonomy" id="870487"/>
    <lineage>
        <taxon>Bacteria</taxon>
        <taxon>Pseudomonadati</taxon>
        <taxon>Bacteroidota</taxon>
        <taxon>Flavobacteriia</taxon>
        <taxon>Flavobacteriales</taxon>
        <taxon>Flavobacteriaceae</taxon>
        <taxon>Flavivirga</taxon>
    </lineage>
</organism>
<proteinExistence type="predicted"/>
<gene>
    <name evidence="3" type="ORF">Q4Q40_10730</name>
</gene>
<feature type="chain" id="PRO_5045251654" evidence="1">
    <location>
        <begin position="30"/>
        <end position="1405"/>
    </location>
</feature>
<dbReference type="EMBL" id="JAUOEL010000003">
    <property type="protein sequence ID" value="MDO5974659.1"/>
    <property type="molecule type" value="Genomic_DNA"/>
</dbReference>
<dbReference type="InterPro" id="IPR026341">
    <property type="entry name" value="T9SS_type_B"/>
</dbReference>